<reference evidence="1" key="2">
    <citation type="submission" date="2020-11" db="EMBL/GenBank/DDBJ databases">
        <authorList>
            <person name="McCartney M.A."/>
            <person name="Auch B."/>
            <person name="Kono T."/>
            <person name="Mallez S."/>
            <person name="Becker A."/>
            <person name="Gohl D.M."/>
            <person name="Silverstein K.A.T."/>
            <person name="Koren S."/>
            <person name="Bechman K.B."/>
            <person name="Herman A."/>
            <person name="Abrahante J.E."/>
            <person name="Garbe J."/>
        </authorList>
    </citation>
    <scope>NUCLEOTIDE SEQUENCE</scope>
    <source>
        <strain evidence="1">Duluth1</strain>
        <tissue evidence="1">Whole animal</tissue>
    </source>
</reference>
<dbReference type="EMBL" id="JAIWYP010000010">
    <property type="protein sequence ID" value="KAH3753700.1"/>
    <property type="molecule type" value="Genomic_DNA"/>
</dbReference>
<accession>A0A9D4I9U9</accession>
<comment type="caution">
    <text evidence="1">The sequence shown here is derived from an EMBL/GenBank/DDBJ whole genome shotgun (WGS) entry which is preliminary data.</text>
</comment>
<evidence type="ECO:0000313" key="2">
    <source>
        <dbReference type="Proteomes" id="UP000828390"/>
    </source>
</evidence>
<reference evidence="1" key="1">
    <citation type="journal article" date="2019" name="bioRxiv">
        <title>The Genome of the Zebra Mussel, Dreissena polymorpha: A Resource for Invasive Species Research.</title>
        <authorList>
            <person name="McCartney M.A."/>
            <person name="Auch B."/>
            <person name="Kono T."/>
            <person name="Mallez S."/>
            <person name="Zhang Y."/>
            <person name="Obille A."/>
            <person name="Becker A."/>
            <person name="Abrahante J.E."/>
            <person name="Garbe J."/>
            <person name="Badalamenti J.P."/>
            <person name="Herman A."/>
            <person name="Mangelson H."/>
            <person name="Liachko I."/>
            <person name="Sullivan S."/>
            <person name="Sone E.D."/>
            <person name="Koren S."/>
            <person name="Silverstein K.A.T."/>
            <person name="Beckman K.B."/>
            <person name="Gohl D.M."/>
        </authorList>
    </citation>
    <scope>NUCLEOTIDE SEQUENCE</scope>
    <source>
        <strain evidence="1">Duluth1</strain>
        <tissue evidence="1">Whole animal</tissue>
    </source>
</reference>
<protein>
    <submittedName>
        <fullName evidence="1">Uncharacterized protein</fullName>
    </submittedName>
</protein>
<dbReference type="AlphaFoldDB" id="A0A9D4I9U9"/>
<evidence type="ECO:0000313" key="1">
    <source>
        <dbReference type="EMBL" id="KAH3753700.1"/>
    </source>
</evidence>
<organism evidence="1 2">
    <name type="scientific">Dreissena polymorpha</name>
    <name type="common">Zebra mussel</name>
    <name type="synonym">Mytilus polymorpha</name>
    <dbReference type="NCBI Taxonomy" id="45954"/>
    <lineage>
        <taxon>Eukaryota</taxon>
        <taxon>Metazoa</taxon>
        <taxon>Spiralia</taxon>
        <taxon>Lophotrochozoa</taxon>
        <taxon>Mollusca</taxon>
        <taxon>Bivalvia</taxon>
        <taxon>Autobranchia</taxon>
        <taxon>Heteroconchia</taxon>
        <taxon>Euheterodonta</taxon>
        <taxon>Imparidentia</taxon>
        <taxon>Neoheterodontei</taxon>
        <taxon>Myida</taxon>
        <taxon>Dreissenoidea</taxon>
        <taxon>Dreissenidae</taxon>
        <taxon>Dreissena</taxon>
    </lineage>
</organism>
<gene>
    <name evidence="1" type="ORF">DPMN_188343</name>
</gene>
<name>A0A9D4I9U9_DREPO</name>
<sequence>MYGQNLLNLYRIRTRNNDSVAEHFYTNGHSVAEFRVMGLEKLRKFKPYGLNTKD</sequence>
<dbReference type="Proteomes" id="UP000828390">
    <property type="component" value="Unassembled WGS sequence"/>
</dbReference>
<keyword evidence="2" id="KW-1185">Reference proteome</keyword>
<proteinExistence type="predicted"/>